<dbReference type="Gene3D" id="3.30.54.20">
    <property type="match status" value="1"/>
</dbReference>
<keyword evidence="7 13" id="KW-0862">Zinc</keyword>
<keyword evidence="5 13" id="KW-0479">Metal-binding</keyword>
<comment type="subunit">
    <text evidence="13">Homodimer.</text>
</comment>
<dbReference type="Pfam" id="PF03129">
    <property type="entry name" value="HGTP_anticodon"/>
    <property type="match status" value="1"/>
</dbReference>
<keyword evidence="11 13" id="KW-0030">Aminoacyl-tRNA synthetase</keyword>
<keyword evidence="2 13" id="KW-0963">Cytoplasm</keyword>
<dbReference type="SUPFAM" id="SSF55186">
    <property type="entry name" value="ThrRS/AlaRS common domain"/>
    <property type="match status" value="1"/>
</dbReference>
<dbReference type="CDD" id="cd00771">
    <property type="entry name" value="ThrRS_core"/>
    <property type="match status" value="1"/>
</dbReference>
<evidence type="ECO:0000259" key="15">
    <source>
        <dbReference type="PROSITE" id="PS51880"/>
    </source>
</evidence>
<dbReference type="CDD" id="cd01667">
    <property type="entry name" value="TGS_ThrRS"/>
    <property type="match status" value="1"/>
</dbReference>
<keyword evidence="6 13" id="KW-0547">Nucleotide-binding</keyword>
<evidence type="ECO:0000256" key="5">
    <source>
        <dbReference type="ARBA" id="ARBA00022723"/>
    </source>
</evidence>
<evidence type="ECO:0000256" key="3">
    <source>
        <dbReference type="ARBA" id="ARBA00022555"/>
    </source>
</evidence>
<feature type="binding site" evidence="13">
    <location>
        <position position="344"/>
    </location>
    <ligand>
        <name>Zn(2+)</name>
        <dbReference type="ChEBI" id="CHEBI:29105"/>
        <note>catalytic</note>
    </ligand>
</feature>
<dbReference type="InterPro" id="IPR047246">
    <property type="entry name" value="ThrRS_anticodon"/>
</dbReference>
<comment type="subcellular location">
    <subcellularLocation>
        <location evidence="13">Cytoplasm</location>
    </subcellularLocation>
</comment>
<evidence type="ECO:0000256" key="13">
    <source>
        <dbReference type="HAMAP-Rule" id="MF_00184"/>
    </source>
</evidence>
<evidence type="ECO:0000256" key="12">
    <source>
        <dbReference type="ARBA" id="ARBA00049515"/>
    </source>
</evidence>
<dbReference type="Gene3D" id="3.10.20.30">
    <property type="match status" value="1"/>
</dbReference>
<dbReference type="InterPro" id="IPR002320">
    <property type="entry name" value="Thr-tRNA-ligase_IIa"/>
</dbReference>
<evidence type="ECO:0000256" key="7">
    <source>
        <dbReference type="ARBA" id="ARBA00022833"/>
    </source>
</evidence>
<dbReference type="InterPro" id="IPR004095">
    <property type="entry name" value="TGS"/>
</dbReference>
<dbReference type="HAMAP" id="MF_00184">
    <property type="entry name" value="Thr_tRNA_synth"/>
    <property type="match status" value="1"/>
</dbReference>
<dbReference type="PROSITE" id="PS50862">
    <property type="entry name" value="AA_TRNA_LIGASE_II"/>
    <property type="match status" value="1"/>
</dbReference>
<dbReference type="InterPro" id="IPR012675">
    <property type="entry name" value="Beta-grasp_dom_sf"/>
</dbReference>
<feature type="domain" description="Aminoacyl-transfer RNA synthetases class-II family profile" evidence="14">
    <location>
        <begin position="247"/>
        <end position="544"/>
    </location>
</feature>
<evidence type="ECO:0000256" key="1">
    <source>
        <dbReference type="ARBA" id="ARBA00008226"/>
    </source>
</evidence>
<comment type="cofactor">
    <cofactor evidence="13">
        <name>Zn(2+)</name>
        <dbReference type="ChEBI" id="CHEBI:29105"/>
    </cofactor>
    <text evidence="13">Binds 1 zinc ion per subunit.</text>
</comment>
<dbReference type="InterPro" id="IPR004154">
    <property type="entry name" value="Anticodon-bd"/>
</dbReference>
<evidence type="ECO:0000256" key="2">
    <source>
        <dbReference type="ARBA" id="ARBA00022490"/>
    </source>
</evidence>
<dbReference type="InterPro" id="IPR002314">
    <property type="entry name" value="aa-tRNA-synt_IIb"/>
</dbReference>
<reference evidence="16 17" key="1">
    <citation type="submission" date="2022-10" db="EMBL/GenBank/DDBJ databases">
        <title>Ruegeria sp. nov., isolated from ocean surface sediments.</title>
        <authorList>
            <person name="He W."/>
            <person name="Xue H.-P."/>
            <person name="Zhang D.-F."/>
        </authorList>
    </citation>
    <scope>NUCLEOTIDE SEQUENCE [LARGE SCALE GENOMIC DNA]</scope>
    <source>
        <strain evidence="16 17">XHP0148</strain>
    </source>
</reference>
<dbReference type="InterPro" id="IPR012676">
    <property type="entry name" value="TGS-like"/>
</dbReference>
<dbReference type="InterPro" id="IPR045864">
    <property type="entry name" value="aa-tRNA-synth_II/BPL/LPL"/>
</dbReference>
<dbReference type="SUPFAM" id="SSF55681">
    <property type="entry name" value="Class II aaRS and biotin synthetases"/>
    <property type="match status" value="1"/>
</dbReference>
<evidence type="ECO:0000256" key="8">
    <source>
        <dbReference type="ARBA" id="ARBA00022840"/>
    </source>
</evidence>
<comment type="caution">
    <text evidence="16">The sequence shown here is derived from an EMBL/GenBank/DDBJ whole genome shotgun (WGS) entry which is preliminary data.</text>
</comment>
<comment type="catalytic activity">
    <reaction evidence="12 13">
        <text>tRNA(Thr) + L-threonine + ATP = L-threonyl-tRNA(Thr) + AMP + diphosphate + H(+)</text>
        <dbReference type="Rhea" id="RHEA:24624"/>
        <dbReference type="Rhea" id="RHEA-COMP:9670"/>
        <dbReference type="Rhea" id="RHEA-COMP:9704"/>
        <dbReference type="ChEBI" id="CHEBI:15378"/>
        <dbReference type="ChEBI" id="CHEBI:30616"/>
        <dbReference type="ChEBI" id="CHEBI:33019"/>
        <dbReference type="ChEBI" id="CHEBI:57926"/>
        <dbReference type="ChEBI" id="CHEBI:78442"/>
        <dbReference type="ChEBI" id="CHEBI:78534"/>
        <dbReference type="ChEBI" id="CHEBI:456215"/>
        <dbReference type="EC" id="6.1.1.3"/>
    </reaction>
</comment>
<dbReference type="GO" id="GO:0004829">
    <property type="term" value="F:threonine-tRNA ligase activity"/>
    <property type="evidence" value="ECO:0007669"/>
    <property type="project" value="UniProtKB-EC"/>
</dbReference>
<dbReference type="InterPro" id="IPR012947">
    <property type="entry name" value="tRNA_SAD"/>
</dbReference>
<dbReference type="Pfam" id="PF00587">
    <property type="entry name" value="tRNA-synt_2b"/>
    <property type="match status" value="1"/>
</dbReference>
<dbReference type="Gene3D" id="3.40.50.800">
    <property type="entry name" value="Anticodon-binding domain"/>
    <property type="match status" value="1"/>
</dbReference>
<accession>A0ABT3AES5</accession>
<evidence type="ECO:0000256" key="9">
    <source>
        <dbReference type="ARBA" id="ARBA00022884"/>
    </source>
</evidence>
<dbReference type="InterPro" id="IPR018163">
    <property type="entry name" value="Thr/Ala-tRNA-synth_IIc_edit"/>
</dbReference>
<keyword evidence="9 13" id="KW-0694">RNA-binding</keyword>
<dbReference type="InterPro" id="IPR006195">
    <property type="entry name" value="aa-tRNA-synth_II"/>
</dbReference>
<keyword evidence="8 13" id="KW-0067">ATP-binding</keyword>
<evidence type="ECO:0000313" key="17">
    <source>
        <dbReference type="Proteomes" id="UP001320899"/>
    </source>
</evidence>
<keyword evidence="10 13" id="KW-0648">Protein biosynthesis</keyword>
<keyword evidence="4 13" id="KW-0436">Ligase</keyword>
<evidence type="ECO:0000313" key="16">
    <source>
        <dbReference type="EMBL" id="MCV2887175.1"/>
    </source>
</evidence>
<dbReference type="SMART" id="SM00863">
    <property type="entry name" value="tRNA_SAD"/>
    <property type="match status" value="1"/>
</dbReference>
<feature type="domain" description="TGS" evidence="15">
    <location>
        <begin position="1"/>
        <end position="63"/>
    </location>
</feature>
<protein>
    <recommendedName>
        <fullName evidence="13">Threonine--tRNA ligase</fullName>
        <ecNumber evidence="13">6.1.1.3</ecNumber>
    </recommendedName>
    <alternativeName>
        <fullName evidence="13">Threonyl-tRNA synthetase</fullName>
        <shortName evidence="13">ThrRS</shortName>
    </alternativeName>
</protein>
<feature type="binding site" evidence="13">
    <location>
        <position position="395"/>
    </location>
    <ligand>
        <name>Zn(2+)</name>
        <dbReference type="ChEBI" id="CHEBI:29105"/>
        <note>catalytic</note>
    </ligand>
</feature>
<dbReference type="InterPro" id="IPR036621">
    <property type="entry name" value="Anticodon-bd_dom_sf"/>
</dbReference>
<evidence type="ECO:0000256" key="11">
    <source>
        <dbReference type="ARBA" id="ARBA00023146"/>
    </source>
</evidence>
<dbReference type="PRINTS" id="PR01047">
    <property type="entry name" value="TRNASYNTHTHR"/>
</dbReference>
<dbReference type="PROSITE" id="PS51880">
    <property type="entry name" value="TGS"/>
    <property type="match status" value="1"/>
</dbReference>
<dbReference type="NCBIfam" id="TIGR00418">
    <property type="entry name" value="thrS"/>
    <property type="match status" value="1"/>
</dbReference>
<dbReference type="EC" id="6.1.1.3" evidence="13"/>
<dbReference type="Gene3D" id="3.30.980.10">
    <property type="entry name" value="Threonyl-trna Synthetase, Chain A, domain 2"/>
    <property type="match status" value="1"/>
</dbReference>
<feature type="binding site" evidence="13">
    <location>
        <position position="521"/>
    </location>
    <ligand>
        <name>Zn(2+)</name>
        <dbReference type="ChEBI" id="CHEBI:29105"/>
        <note>catalytic</note>
    </ligand>
</feature>
<evidence type="ECO:0000256" key="10">
    <source>
        <dbReference type="ARBA" id="ARBA00022917"/>
    </source>
</evidence>
<dbReference type="SUPFAM" id="SSF52954">
    <property type="entry name" value="Class II aaRS ABD-related"/>
    <property type="match status" value="1"/>
</dbReference>
<evidence type="ECO:0000256" key="6">
    <source>
        <dbReference type="ARBA" id="ARBA00022741"/>
    </source>
</evidence>
<evidence type="ECO:0000259" key="14">
    <source>
        <dbReference type="PROSITE" id="PS50862"/>
    </source>
</evidence>
<keyword evidence="17" id="KW-1185">Reference proteome</keyword>
<sequence>MAQISLTFPDGNARSYDAGVTPAQVAADISTSLAKKAISATVDGKHWDLQWPIAADARIAIHTMADEAQANELVRHDLAHIMARAVQEIWPATKVTIGPVIENGWYYDFDRAEPFTPEDLGLIEKKMKEIINKREPVTTEVWERARAIEFYKANNEPYKVELIEAIPGSEPIRMYWHGHWQDLCRGPHLQHTGQVPGDAFKLMSIAGAYWRGDSNRPMLQRIYGVAFTGKEKLKAHLTMLEEAAKRDHRKLGREMDLFHMQEEAPGQVFWHPNGWTVYTTLQDYMRRQQRRGGYVEVNTPQVVDRKLWVASGHWEKYQENMFIVEVDEEHAREKAVNALKPMNCPCHVQIFNQGLKSYRDLPLRMAEFGSCNRYEPSGALHGIMRVRGFTQDDGHIFCAEDQIESETAEFINFLSMIYKDLGFEKFSVKFSDRPETRAGSDEVWDKAEAALLSATRAAGIEPELNPGEGAFYGPKLEFVLTDAIGRDWQCGTHQVDFVLPERLDATYIGADGAKHRPVMLHRATLGSFERFIGILIEEHAGKLPFWLAPRQVVVASITSDADAYVQEVVAELKKAGVRAEADTRNEKINYKVREHSVGKVPVILAVGQREVEERTVSVRRLGEKETRVQPLANVTKELARAATPPDLL</sequence>
<evidence type="ECO:0000256" key="4">
    <source>
        <dbReference type="ARBA" id="ARBA00022598"/>
    </source>
</evidence>
<dbReference type="Pfam" id="PF07973">
    <property type="entry name" value="tRNA_SAD"/>
    <property type="match status" value="1"/>
</dbReference>
<proteinExistence type="inferred from homology"/>
<dbReference type="PANTHER" id="PTHR11451:SF44">
    <property type="entry name" value="THREONINE--TRNA LIGASE, CHLOROPLASTIC_MITOCHONDRIAL 2"/>
    <property type="match status" value="1"/>
</dbReference>
<dbReference type="Pfam" id="PF02824">
    <property type="entry name" value="TGS"/>
    <property type="match status" value="1"/>
</dbReference>
<dbReference type="RefSeq" id="WP_263827008.1">
    <property type="nucleotide sequence ID" value="NZ_JAOWLB010000001.1"/>
</dbReference>
<dbReference type="EMBL" id="JAOWLB010000001">
    <property type="protein sequence ID" value="MCV2887175.1"/>
    <property type="molecule type" value="Genomic_DNA"/>
</dbReference>
<name>A0ABT3AES5_9RHOB</name>
<dbReference type="PANTHER" id="PTHR11451">
    <property type="entry name" value="THREONINE-TRNA LIGASE"/>
    <property type="match status" value="1"/>
</dbReference>
<organism evidence="16 17">
    <name type="scientific">Ruegeria aquimaris</name>
    <dbReference type="NCBI Taxonomy" id="2984333"/>
    <lineage>
        <taxon>Bacteria</taxon>
        <taxon>Pseudomonadati</taxon>
        <taxon>Pseudomonadota</taxon>
        <taxon>Alphaproteobacteria</taxon>
        <taxon>Rhodobacterales</taxon>
        <taxon>Roseobacteraceae</taxon>
        <taxon>Ruegeria</taxon>
    </lineage>
</organism>
<dbReference type="CDD" id="cd00860">
    <property type="entry name" value="ThrRS_anticodon"/>
    <property type="match status" value="1"/>
</dbReference>
<keyword evidence="3 13" id="KW-0820">tRNA-binding</keyword>
<dbReference type="Proteomes" id="UP001320899">
    <property type="component" value="Unassembled WGS sequence"/>
</dbReference>
<gene>
    <name evidence="13 16" type="primary">thrS</name>
    <name evidence="16" type="ORF">OE747_02420</name>
</gene>
<comment type="similarity">
    <text evidence="1 13">Belongs to the class-II aminoacyl-tRNA synthetase family.</text>
</comment>
<comment type="caution">
    <text evidence="13">Lacks conserved residue(s) required for the propagation of feature annotation.</text>
</comment>
<dbReference type="SUPFAM" id="SSF81271">
    <property type="entry name" value="TGS-like"/>
    <property type="match status" value="1"/>
</dbReference>
<dbReference type="Gene3D" id="3.30.930.10">
    <property type="entry name" value="Bira Bifunctional Protein, Domain 2"/>
    <property type="match status" value="1"/>
</dbReference>
<dbReference type="InterPro" id="IPR033728">
    <property type="entry name" value="ThrRS_core"/>
</dbReference>